<feature type="transmembrane region" description="Helical" evidence="1">
    <location>
        <begin position="231"/>
        <end position="262"/>
    </location>
</feature>
<organism evidence="2 3">
    <name type="scientific">Termititenax aidoneus</name>
    <dbReference type="NCBI Taxonomy" id="2218524"/>
    <lineage>
        <taxon>Bacteria</taxon>
        <taxon>Bacillati</taxon>
        <taxon>Candidatus Margulisiibacteriota</taxon>
        <taxon>Candidatus Termititenacia</taxon>
        <taxon>Candidatus Termititenacales</taxon>
        <taxon>Candidatus Termititenacaceae</taxon>
        <taxon>Candidatus Termititenax</taxon>
    </lineage>
</organism>
<dbReference type="Proteomes" id="UP000269352">
    <property type="component" value="Unassembled WGS sequence"/>
</dbReference>
<dbReference type="AlphaFoldDB" id="A0A388TFD2"/>
<feature type="transmembrane region" description="Helical" evidence="1">
    <location>
        <begin position="268"/>
        <end position="288"/>
    </location>
</feature>
<evidence type="ECO:0000256" key="1">
    <source>
        <dbReference type="SAM" id="Phobius"/>
    </source>
</evidence>
<keyword evidence="1" id="KW-0812">Transmembrane</keyword>
<keyword evidence="3" id="KW-1185">Reference proteome</keyword>
<comment type="caution">
    <text evidence="2">The sequence shown here is derived from an EMBL/GenBank/DDBJ whole genome shotgun (WGS) entry which is preliminary data.</text>
</comment>
<proteinExistence type="predicted"/>
<keyword evidence="1" id="KW-0472">Membrane</keyword>
<accession>A0A388TFD2</accession>
<gene>
    <name evidence="2" type="ORF">NO1_1885</name>
</gene>
<evidence type="ECO:0000313" key="3">
    <source>
        <dbReference type="Proteomes" id="UP000269352"/>
    </source>
</evidence>
<sequence>MLIDSAEQTGGNALADLALIGGTRIVDNMTDGEIDNMYRGIVSASKGPDGKVNEAVLMDKLTALQERFPADPLDDTSAGSRLNARLDTFFKPERSQGLGIIEPNAQAITKAVNNYNGNNPTTLNMASSLIMKDLSTITYTTEEPLPNGQGTQSISHSVNLAENPEEAMAHMSSKELAVLTNEALRHPIEGTDADGAPVLKYEFTDSSGNNVELDIKDIATAFSERIKQDKIAGVVATVFVAGVASALTLGLTAAGVALLPAVFGAPTAAMGAAGIGLGAATTSGIIVAGKNAEAGQQFVNSLRNEAYVNTFLELNLENMSQLDLNAAAAVISRMPDGAEKDTILNNLLNGLAKIEDETRNKAIKKIETAIASTNVKQETGPNTPPLVINSALSTAYSGKIAGLVAEQNTASA</sequence>
<reference evidence="2 3" key="1">
    <citation type="journal article" date="2019" name="ISME J.">
        <title>Genome analyses of uncultured TG2/ZB3 bacteria in 'Margulisbacteria' specifically attached to ectosymbiotic spirochetes of protists in the termite gut.</title>
        <authorList>
            <person name="Utami Y.D."/>
            <person name="Kuwahara H."/>
            <person name="Igai K."/>
            <person name="Murakami T."/>
            <person name="Sugaya K."/>
            <person name="Morikawa T."/>
            <person name="Nagura Y."/>
            <person name="Yuki M."/>
            <person name="Deevong P."/>
            <person name="Inoue T."/>
            <person name="Kihara K."/>
            <person name="Lo N."/>
            <person name="Yamada A."/>
            <person name="Ohkuma M."/>
            <person name="Hongoh Y."/>
        </authorList>
    </citation>
    <scope>NUCLEOTIDE SEQUENCE [LARGE SCALE GENOMIC DNA]</scope>
    <source>
        <strain evidence="2">NkOx7-01</strain>
    </source>
</reference>
<name>A0A388TFD2_TERA1</name>
<dbReference type="EMBL" id="BGZN01000079">
    <property type="protein sequence ID" value="GBR74763.1"/>
    <property type="molecule type" value="Genomic_DNA"/>
</dbReference>
<evidence type="ECO:0000313" key="2">
    <source>
        <dbReference type="EMBL" id="GBR74763.1"/>
    </source>
</evidence>
<protein>
    <submittedName>
        <fullName evidence="2">Uncharacterized protein</fullName>
    </submittedName>
</protein>
<keyword evidence="1" id="KW-1133">Transmembrane helix</keyword>